<comment type="similarity">
    <text evidence="1">Belongs to the short-chain dehydrogenases/reductases (SDR) family.</text>
</comment>
<dbReference type="GO" id="GO:0016491">
    <property type="term" value="F:oxidoreductase activity"/>
    <property type="evidence" value="ECO:0007669"/>
    <property type="project" value="UniProtKB-KW"/>
</dbReference>
<dbReference type="Pfam" id="PF13561">
    <property type="entry name" value="adh_short_C2"/>
    <property type="match status" value="1"/>
</dbReference>
<dbReference type="Gene3D" id="3.40.50.720">
    <property type="entry name" value="NAD(P)-binding Rossmann-like Domain"/>
    <property type="match status" value="1"/>
</dbReference>
<accession>A0A0L0KP92</accession>
<keyword evidence="2" id="KW-0560">Oxidoreductase</keyword>
<dbReference type="FunFam" id="3.40.50.720:FF:000084">
    <property type="entry name" value="Short-chain dehydrogenase reductase"/>
    <property type="match status" value="1"/>
</dbReference>
<name>A0A0L0KP92_9ACTN</name>
<dbReference type="PANTHER" id="PTHR24321">
    <property type="entry name" value="DEHYDROGENASES, SHORT CHAIN"/>
    <property type="match status" value="1"/>
</dbReference>
<comment type="caution">
    <text evidence="3">The sequence shown here is derived from an EMBL/GenBank/DDBJ whole genome shotgun (WGS) entry which is preliminary data.</text>
</comment>
<dbReference type="OrthoDB" id="7064009at2"/>
<dbReference type="InterPro" id="IPR020904">
    <property type="entry name" value="Sc_DH/Rdtase_CS"/>
</dbReference>
<proteinExistence type="inferred from homology"/>
<evidence type="ECO:0000313" key="4">
    <source>
        <dbReference type="Proteomes" id="UP000037151"/>
    </source>
</evidence>
<dbReference type="PROSITE" id="PS00061">
    <property type="entry name" value="ADH_SHORT"/>
    <property type="match status" value="1"/>
</dbReference>
<dbReference type="Proteomes" id="UP000037151">
    <property type="component" value="Unassembled WGS sequence"/>
</dbReference>
<dbReference type="CDD" id="cd05233">
    <property type="entry name" value="SDR_c"/>
    <property type="match status" value="1"/>
</dbReference>
<dbReference type="SUPFAM" id="SSF51735">
    <property type="entry name" value="NAD(P)-binding Rossmann-fold domains"/>
    <property type="match status" value="1"/>
</dbReference>
<dbReference type="PANTHER" id="PTHR24321:SF14">
    <property type="entry name" value="SHORT-CHAIN TYPE DEHYDROGENASE_REDUCTASE BLR2146-RELATED"/>
    <property type="match status" value="1"/>
</dbReference>
<sequence>MRGLEDKRVIVAGSATGIGAALARRLTEEGARVLLGDINTEGVRLLAEEIGAPWRYFDLADDRSVAELVAAAQSELGGLDGVANVAADLSPGTVGNDVHLLEMDPRIWQKTLDADLIGFARIIKNALPPLVSAGGGSIVNVSSEAAVMGETTRPAYAAAKAGVEALTRHVASTWGKDNIRCNAVAPGLVIPEGSAIEDSDFVKDAVSGQRIQRVGRPADLASTISFLLSAESEWITGQTWSVNAGCSYRR</sequence>
<organism evidence="3 4">
    <name type="scientific">Streptomyces acidiscabies</name>
    <dbReference type="NCBI Taxonomy" id="42234"/>
    <lineage>
        <taxon>Bacteria</taxon>
        <taxon>Bacillati</taxon>
        <taxon>Actinomycetota</taxon>
        <taxon>Actinomycetes</taxon>
        <taxon>Kitasatosporales</taxon>
        <taxon>Streptomycetaceae</taxon>
        <taxon>Streptomyces</taxon>
    </lineage>
</organism>
<protein>
    <submittedName>
        <fullName evidence="3">Uncharacterized protein</fullName>
    </submittedName>
</protein>
<evidence type="ECO:0000256" key="1">
    <source>
        <dbReference type="ARBA" id="ARBA00006484"/>
    </source>
</evidence>
<dbReference type="InterPro" id="IPR002347">
    <property type="entry name" value="SDR_fam"/>
</dbReference>
<evidence type="ECO:0000313" key="3">
    <source>
        <dbReference type="EMBL" id="KND39658.1"/>
    </source>
</evidence>
<evidence type="ECO:0000256" key="2">
    <source>
        <dbReference type="ARBA" id="ARBA00023002"/>
    </source>
</evidence>
<dbReference type="PRINTS" id="PR00081">
    <property type="entry name" value="GDHRDH"/>
</dbReference>
<dbReference type="InterPro" id="IPR036291">
    <property type="entry name" value="NAD(P)-bd_dom_sf"/>
</dbReference>
<dbReference type="EMBL" id="JPPY01000020">
    <property type="protein sequence ID" value="KND39658.1"/>
    <property type="molecule type" value="Genomic_DNA"/>
</dbReference>
<gene>
    <name evidence="3" type="ORF">IQ63_02495</name>
</gene>
<reference evidence="4" key="1">
    <citation type="submission" date="2014-07" db="EMBL/GenBank/DDBJ databases">
        <title>Genome sequencing of plant-pathogenic Streptomyces species.</title>
        <authorList>
            <person name="Harrison J."/>
            <person name="Sapp M."/>
            <person name="Thwaites R."/>
            <person name="Studholme D.J."/>
        </authorList>
    </citation>
    <scope>NUCLEOTIDE SEQUENCE [LARGE SCALE GENOMIC DNA]</scope>
    <source>
        <strain evidence="4">NCPPB 4445</strain>
    </source>
</reference>
<dbReference type="RefSeq" id="WP_050369184.1">
    <property type="nucleotide sequence ID" value="NZ_KQ257800.1"/>
</dbReference>
<dbReference type="AlphaFoldDB" id="A0A0L0KP92"/>
<dbReference type="PATRIC" id="fig|42234.21.peg.517"/>